<proteinExistence type="inferred from homology"/>
<evidence type="ECO:0000256" key="2">
    <source>
        <dbReference type="ARBA" id="ARBA00022679"/>
    </source>
</evidence>
<keyword evidence="4 11" id="KW-0548">Nucleotidyltransferase</keyword>
<feature type="binding site" evidence="11">
    <location>
        <position position="154"/>
    </location>
    <ligand>
        <name>CTP</name>
        <dbReference type="ChEBI" id="CHEBI:37563"/>
    </ligand>
</feature>
<comment type="catalytic activity">
    <reaction evidence="11">
        <text>a tRNA precursor + 2 CTP + ATP = a tRNA with a 3' CCA end + 3 diphosphate</text>
        <dbReference type="Rhea" id="RHEA:14433"/>
        <dbReference type="Rhea" id="RHEA-COMP:10465"/>
        <dbReference type="Rhea" id="RHEA-COMP:10468"/>
        <dbReference type="ChEBI" id="CHEBI:30616"/>
        <dbReference type="ChEBI" id="CHEBI:33019"/>
        <dbReference type="ChEBI" id="CHEBI:37563"/>
        <dbReference type="ChEBI" id="CHEBI:74896"/>
        <dbReference type="ChEBI" id="CHEBI:83071"/>
        <dbReference type="EC" id="2.7.7.72"/>
    </reaction>
</comment>
<reference evidence="15 16" key="1">
    <citation type="submission" date="2018-06" db="EMBL/GenBank/DDBJ databases">
        <authorList>
            <consortium name="Pathogen Informatics"/>
            <person name="Doyle S."/>
        </authorList>
    </citation>
    <scope>NUCLEOTIDE SEQUENCE [LARGE SCALE GENOMIC DNA]</scope>
    <source>
        <strain evidence="15 16">NCTC4824</strain>
    </source>
</reference>
<dbReference type="Gene3D" id="1.10.110.30">
    <property type="match status" value="1"/>
</dbReference>
<feature type="binding site" evidence="11">
    <location>
        <position position="30"/>
    </location>
    <ligand>
        <name>CTP</name>
        <dbReference type="ChEBI" id="CHEBI:37563"/>
    </ligand>
</feature>
<dbReference type="InterPro" id="IPR050264">
    <property type="entry name" value="Bact_CCA-adding_enz_type3_sf"/>
</dbReference>
<comment type="cofactor">
    <cofactor evidence="1 11">
        <name>Mg(2+)</name>
        <dbReference type="ChEBI" id="CHEBI:18420"/>
    </cofactor>
</comment>
<dbReference type="GO" id="GO:0160016">
    <property type="term" value="F:CCACCA tRNA nucleotidyltransferase activity"/>
    <property type="evidence" value="ECO:0007669"/>
    <property type="project" value="RHEA"/>
</dbReference>
<feature type="binding site" evidence="11">
    <location>
        <position position="163"/>
    </location>
    <ligand>
        <name>CTP</name>
        <dbReference type="ChEBI" id="CHEBI:37563"/>
    </ligand>
</feature>
<dbReference type="Proteomes" id="UP000249134">
    <property type="component" value="Chromosome 1"/>
</dbReference>
<dbReference type="InterPro" id="IPR032828">
    <property type="entry name" value="PolyA_RNA-bd"/>
</dbReference>
<feature type="binding site" evidence="11">
    <location>
        <position position="27"/>
    </location>
    <ligand>
        <name>CTP</name>
        <dbReference type="ChEBI" id="CHEBI:37563"/>
    </ligand>
</feature>
<evidence type="ECO:0000256" key="7">
    <source>
        <dbReference type="ARBA" id="ARBA00022800"/>
    </source>
</evidence>
<evidence type="ECO:0000256" key="3">
    <source>
        <dbReference type="ARBA" id="ARBA00022694"/>
    </source>
</evidence>
<feature type="binding site" evidence="11">
    <location>
        <position position="160"/>
    </location>
    <ligand>
        <name>CTP</name>
        <dbReference type="ChEBI" id="CHEBI:37563"/>
    </ligand>
</feature>
<feature type="binding site" evidence="11">
    <location>
        <position position="163"/>
    </location>
    <ligand>
        <name>ATP</name>
        <dbReference type="ChEBI" id="CHEBI:30616"/>
    </ligand>
</feature>
<dbReference type="PANTHER" id="PTHR46173:SF1">
    <property type="entry name" value="CCA TRNA NUCLEOTIDYLTRANSFERASE 1, MITOCHONDRIAL"/>
    <property type="match status" value="1"/>
</dbReference>
<dbReference type="InterPro" id="IPR043519">
    <property type="entry name" value="NT_sf"/>
</dbReference>
<dbReference type="SUPFAM" id="SSF81891">
    <property type="entry name" value="Poly A polymerase C-terminal region-like"/>
    <property type="match status" value="1"/>
</dbReference>
<feature type="binding site" evidence="11">
    <location>
        <position position="154"/>
    </location>
    <ligand>
        <name>ATP</name>
        <dbReference type="ChEBI" id="CHEBI:30616"/>
    </ligand>
</feature>
<feature type="domain" description="Poly A polymerase head" evidence="12">
    <location>
        <begin position="22"/>
        <end position="141"/>
    </location>
</feature>
<sequence length="397" mass="45775">MNDFFISALPIIKSIEKAGFEAYFVGGSVRDYILGRDIHDVDIATSATPVELKKIFAHTVDVGIEHGTIMVLYKNQSFEVTTYRSESEYKDHRRPESVTFIRSLYEDLQRRDFTMNAIAMDGNGNIVDPFHGRLALKANMIKTVGEADDRFREDALRLMRAIRFVSQLGFHLDNETEAAISKHANLLEYIAVERISAEMQKLLGGKYKEKALLIALNTKLYQFFPSLCNQEHILSEVLSLPINQLNETDMWLLFLYLTESDEPTDLMKKWKFPAKKIQFLNRALNELSIRKCQEWSVYDLYRAGEHIAITVEKLYQTLNGKSGEYVEQNLVARFNELPITSREHIVISGNDVLEWTGKSGGPWMKELFIHLEKAILTKEIANEKEEIRRWIITCLLP</sequence>
<gene>
    <name evidence="11 15" type="primary">cca</name>
    <name evidence="15" type="ORF">NCTC4824_01962</name>
</gene>
<evidence type="ECO:0000259" key="12">
    <source>
        <dbReference type="Pfam" id="PF01743"/>
    </source>
</evidence>
<feature type="binding site" evidence="11">
    <location>
        <position position="40"/>
    </location>
    <ligand>
        <name>Mg(2+)</name>
        <dbReference type="ChEBI" id="CHEBI:18420"/>
    </ligand>
</feature>
<comment type="function">
    <text evidence="11">Catalyzes the addition and repair of the essential 3'-terminal CCA sequence in tRNAs without using a nucleic acid template. Adds these three nucleotides in the order of C, C, and A to the tRNA nucleotide-73, using CTP and ATP as substrates and producing inorganic pyrophosphate. tRNA 3'-terminal CCA addition is required both for tRNA processing and repair. Also involved in tRNA surveillance by mediating tandem CCA addition to generate a CCACCA at the 3' terminus of unstable tRNAs. While stable tRNAs receive only 3'-terminal CCA, unstable tRNAs are marked with CCACCA and rapidly degraded.</text>
</comment>
<dbReference type="RefSeq" id="WP_066137839.1">
    <property type="nucleotide sequence ID" value="NZ_CBCSGM010000001.1"/>
</dbReference>
<keyword evidence="3 11" id="KW-0819">tRNA processing</keyword>
<keyword evidence="2 11" id="KW-0808">Transferase</keyword>
<dbReference type="GO" id="GO:0000287">
    <property type="term" value="F:magnesium ion binding"/>
    <property type="evidence" value="ECO:0007669"/>
    <property type="project" value="UniProtKB-UniRule"/>
</dbReference>
<dbReference type="Gene3D" id="1.10.246.80">
    <property type="match status" value="1"/>
</dbReference>
<feature type="binding site" evidence="11">
    <location>
        <position position="111"/>
    </location>
    <ligand>
        <name>ATP</name>
        <dbReference type="ChEBI" id="CHEBI:30616"/>
    </ligand>
</feature>
<name>A0A2X4VWE8_LEDLE</name>
<feature type="binding site" evidence="11">
    <location>
        <position position="157"/>
    </location>
    <ligand>
        <name>CTP</name>
        <dbReference type="ChEBI" id="CHEBI:37563"/>
    </ligand>
</feature>
<dbReference type="GO" id="GO:0001680">
    <property type="term" value="P:tRNA 3'-terminal CCA addition"/>
    <property type="evidence" value="ECO:0007669"/>
    <property type="project" value="UniProtKB-UniRule"/>
</dbReference>
<protein>
    <recommendedName>
        <fullName evidence="11">CCA-adding enzyme</fullName>
        <ecNumber evidence="11">2.7.7.72</ecNumber>
    </recommendedName>
    <alternativeName>
        <fullName evidence="11">CCA tRNA nucleotidyltransferase</fullName>
    </alternativeName>
    <alternativeName>
        <fullName evidence="11">tRNA CCA-pyrophosphorylase</fullName>
    </alternativeName>
    <alternativeName>
        <fullName evidence="11">tRNA adenylyl-/cytidylyl- transferase</fullName>
    </alternativeName>
    <alternativeName>
        <fullName evidence="11">tRNA nucleotidyltransferase</fullName>
    </alternativeName>
    <alternativeName>
        <fullName evidence="11">tRNA-NT</fullName>
    </alternativeName>
</protein>
<comment type="miscellaneous">
    <text evidence="11">A single active site specifically recognizes both ATP and CTP and is responsible for their addition.</text>
</comment>
<feature type="domain" description="CCA-adding enzyme C-terminal" evidence="14">
    <location>
        <begin position="246"/>
        <end position="390"/>
    </location>
</feature>
<keyword evidence="9 11" id="KW-0460">Magnesium</keyword>
<evidence type="ECO:0000313" key="15">
    <source>
        <dbReference type="EMBL" id="SQI56597.1"/>
    </source>
</evidence>
<feature type="binding site" evidence="11">
    <location>
        <position position="160"/>
    </location>
    <ligand>
        <name>ATP</name>
        <dbReference type="ChEBI" id="CHEBI:30616"/>
    </ligand>
</feature>
<dbReference type="SUPFAM" id="SSF81301">
    <property type="entry name" value="Nucleotidyltransferase"/>
    <property type="match status" value="1"/>
</dbReference>
<dbReference type="STRING" id="1348624.GCA_001591545_01032"/>
<keyword evidence="16" id="KW-1185">Reference proteome</keyword>
<dbReference type="AlphaFoldDB" id="A0A2X4VWE8"/>
<dbReference type="Pfam" id="PF12627">
    <property type="entry name" value="PolyA_pol_RNAbd"/>
    <property type="match status" value="1"/>
</dbReference>
<evidence type="ECO:0000256" key="4">
    <source>
        <dbReference type="ARBA" id="ARBA00022695"/>
    </source>
</evidence>
<dbReference type="NCBIfam" id="NF009814">
    <property type="entry name" value="PRK13299.1"/>
    <property type="match status" value="1"/>
</dbReference>
<comment type="subunit">
    <text evidence="11">Homodimer.</text>
</comment>
<dbReference type="EMBL" id="LS483476">
    <property type="protein sequence ID" value="SQI56597.1"/>
    <property type="molecule type" value="Genomic_DNA"/>
</dbReference>
<evidence type="ECO:0000259" key="14">
    <source>
        <dbReference type="Pfam" id="PF13735"/>
    </source>
</evidence>
<dbReference type="InterPro" id="IPR023068">
    <property type="entry name" value="CCA-adding_enz_firmicutes"/>
</dbReference>
<evidence type="ECO:0000259" key="13">
    <source>
        <dbReference type="Pfam" id="PF12627"/>
    </source>
</evidence>
<keyword evidence="10 11" id="KW-0694">RNA-binding</keyword>
<keyword evidence="6 11" id="KW-0547">Nucleotide-binding</keyword>
<organism evidence="15 16">
    <name type="scientific">Lederbergia lenta</name>
    <name type="common">Bacillus lentus</name>
    <dbReference type="NCBI Taxonomy" id="1467"/>
    <lineage>
        <taxon>Bacteria</taxon>
        <taxon>Bacillati</taxon>
        <taxon>Bacillota</taxon>
        <taxon>Bacilli</taxon>
        <taxon>Bacillales</taxon>
        <taxon>Bacillaceae</taxon>
        <taxon>Lederbergia</taxon>
    </lineage>
</organism>
<dbReference type="GO" id="GO:0000049">
    <property type="term" value="F:tRNA binding"/>
    <property type="evidence" value="ECO:0007669"/>
    <property type="project" value="UniProtKB-UniRule"/>
</dbReference>
<dbReference type="PANTHER" id="PTHR46173">
    <property type="entry name" value="CCA TRNA NUCLEOTIDYLTRANSFERASE 1, MITOCHONDRIAL"/>
    <property type="match status" value="1"/>
</dbReference>
<feature type="binding site" evidence="11">
    <location>
        <position position="157"/>
    </location>
    <ligand>
        <name>ATP</name>
        <dbReference type="ChEBI" id="CHEBI:30616"/>
    </ligand>
</feature>
<dbReference type="InterPro" id="IPR002646">
    <property type="entry name" value="PolA_pol_head_dom"/>
</dbReference>
<evidence type="ECO:0000256" key="5">
    <source>
        <dbReference type="ARBA" id="ARBA00022723"/>
    </source>
</evidence>
<feature type="binding site" evidence="11">
    <location>
        <position position="27"/>
    </location>
    <ligand>
        <name>ATP</name>
        <dbReference type="ChEBI" id="CHEBI:30616"/>
    </ligand>
</feature>
<dbReference type="Gene3D" id="1.20.58.560">
    <property type="match status" value="1"/>
</dbReference>
<feature type="domain" description="tRNA nucleotidyltransferase/poly(A) polymerase RNA and SrmB- binding" evidence="13">
    <location>
        <begin position="169"/>
        <end position="228"/>
    </location>
</feature>
<keyword evidence="8 11" id="KW-0067">ATP-binding</keyword>
<feature type="binding site" evidence="11">
    <location>
        <position position="42"/>
    </location>
    <ligand>
        <name>Mg(2+)</name>
        <dbReference type="ChEBI" id="CHEBI:18420"/>
    </ligand>
</feature>
<dbReference type="KEGG" id="blen:NCTC4824_01962"/>
<dbReference type="HAMAP" id="MF_01263">
    <property type="entry name" value="CCA_bact_type3"/>
    <property type="match status" value="1"/>
</dbReference>
<evidence type="ECO:0000256" key="8">
    <source>
        <dbReference type="ARBA" id="ARBA00022840"/>
    </source>
</evidence>
<evidence type="ECO:0000313" key="16">
    <source>
        <dbReference type="Proteomes" id="UP000249134"/>
    </source>
</evidence>
<dbReference type="InterPro" id="IPR032810">
    <property type="entry name" value="CCA-adding_enz_C"/>
</dbReference>
<keyword evidence="5 11" id="KW-0479">Metal-binding</keyword>
<dbReference type="GO" id="GO:0042245">
    <property type="term" value="P:RNA repair"/>
    <property type="evidence" value="ECO:0007669"/>
    <property type="project" value="UniProtKB-KW"/>
</dbReference>
<feature type="binding site" evidence="11">
    <location>
        <position position="30"/>
    </location>
    <ligand>
        <name>ATP</name>
        <dbReference type="ChEBI" id="CHEBI:30616"/>
    </ligand>
</feature>
<dbReference type="Pfam" id="PF01743">
    <property type="entry name" value="PolyA_pol"/>
    <property type="match status" value="1"/>
</dbReference>
<accession>A0A2X4VWE8</accession>
<feature type="binding site" evidence="11">
    <location>
        <position position="111"/>
    </location>
    <ligand>
        <name>CTP</name>
        <dbReference type="ChEBI" id="CHEBI:37563"/>
    </ligand>
</feature>
<dbReference type="Pfam" id="PF13735">
    <property type="entry name" value="tRNA_NucTran2_2"/>
    <property type="match status" value="1"/>
</dbReference>
<dbReference type="EC" id="2.7.7.72" evidence="11"/>
<evidence type="ECO:0000256" key="9">
    <source>
        <dbReference type="ARBA" id="ARBA00022842"/>
    </source>
</evidence>
<evidence type="ECO:0000256" key="10">
    <source>
        <dbReference type="ARBA" id="ARBA00022884"/>
    </source>
</evidence>
<keyword evidence="7 11" id="KW-0692">RNA repair</keyword>
<evidence type="ECO:0000256" key="11">
    <source>
        <dbReference type="HAMAP-Rule" id="MF_01263"/>
    </source>
</evidence>
<evidence type="ECO:0000256" key="1">
    <source>
        <dbReference type="ARBA" id="ARBA00001946"/>
    </source>
</evidence>
<dbReference type="GO" id="GO:0004810">
    <property type="term" value="F:CCA tRNA nucleotidyltransferase activity"/>
    <property type="evidence" value="ECO:0007669"/>
    <property type="project" value="UniProtKB-UniRule"/>
</dbReference>
<comment type="similarity">
    <text evidence="11">Belongs to the tRNA nucleotidyltransferase/poly(A) polymerase family. Bacterial CCA-adding enzyme type 3 subfamily.</text>
</comment>
<comment type="catalytic activity">
    <reaction evidence="11">
        <text>a tRNA with a 3' CCA end + 2 CTP + ATP = a tRNA with a 3' CCACCA end + 3 diphosphate</text>
        <dbReference type="Rhea" id="RHEA:76235"/>
        <dbReference type="Rhea" id="RHEA-COMP:10468"/>
        <dbReference type="Rhea" id="RHEA-COMP:18655"/>
        <dbReference type="ChEBI" id="CHEBI:30616"/>
        <dbReference type="ChEBI" id="CHEBI:33019"/>
        <dbReference type="ChEBI" id="CHEBI:37563"/>
        <dbReference type="ChEBI" id="CHEBI:83071"/>
        <dbReference type="ChEBI" id="CHEBI:195187"/>
    </reaction>
</comment>
<dbReference type="GO" id="GO:0005524">
    <property type="term" value="F:ATP binding"/>
    <property type="evidence" value="ECO:0007669"/>
    <property type="project" value="UniProtKB-UniRule"/>
</dbReference>
<dbReference type="Gene3D" id="3.30.460.10">
    <property type="entry name" value="Beta Polymerase, domain 2"/>
    <property type="match status" value="1"/>
</dbReference>
<dbReference type="CDD" id="cd05398">
    <property type="entry name" value="NT_ClassII-CCAase"/>
    <property type="match status" value="1"/>
</dbReference>
<evidence type="ECO:0000256" key="6">
    <source>
        <dbReference type="ARBA" id="ARBA00022741"/>
    </source>
</evidence>